<dbReference type="InterPro" id="IPR015300">
    <property type="entry name" value="DNA-bd_pseudobarrel_sf"/>
</dbReference>
<evidence type="ECO:0000256" key="4">
    <source>
        <dbReference type="ARBA" id="ARBA00023163"/>
    </source>
</evidence>
<evidence type="ECO:0000256" key="5">
    <source>
        <dbReference type="ARBA" id="ARBA00023242"/>
    </source>
</evidence>
<dbReference type="GO" id="GO:0003677">
    <property type="term" value="F:DNA binding"/>
    <property type="evidence" value="ECO:0007669"/>
    <property type="project" value="UniProtKB-KW"/>
</dbReference>
<evidence type="ECO:0000313" key="9">
    <source>
        <dbReference type="Proteomes" id="UP000737018"/>
    </source>
</evidence>
<dbReference type="SUPFAM" id="SSF101936">
    <property type="entry name" value="DNA-binding pseudobarrel domain"/>
    <property type="match status" value="3"/>
</dbReference>
<dbReference type="Pfam" id="PF02362">
    <property type="entry name" value="B3"/>
    <property type="match status" value="3"/>
</dbReference>
<keyword evidence="2" id="KW-0805">Transcription regulation</keyword>
<dbReference type="CDD" id="cd10017">
    <property type="entry name" value="B3_DNA"/>
    <property type="match status" value="3"/>
</dbReference>
<evidence type="ECO:0000256" key="2">
    <source>
        <dbReference type="ARBA" id="ARBA00023015"/>
    </source>
</evidence>
<comment type="caution">
    <text evidence="8">The sequence shown here is derived from an EMBL/GenBank/DDBJ whole genome shotgun (WGS) entry which is preliminary data.</text>
</comment>
<reference evidence="8" key="1">
    <citation type="submission" date="2020-03" db="EMBL/GenBank/DDBJ databases">
        <title>Castanea mollissima Vanexum genome sequencing.</title>
        <authorList>
            <person name="Staton M."/>
        </authorList>
    </citation>
    <scope>NUCLEOTIDE SEQUENCE</scope>
    <source>
        <tissue evidence="8">Leaf</tissue>
    </source>
</reference>
<gene>
    <name evidence="8" type="ORF">CMV_003954</name>
</gene>
<evidence type="ECO:0000313" key="8">
    <source>
        <dbReference type="EMBL" id="KAF3972554.1"/>
    </source>
</evidence>
<keyword evidence="3" id="KW-0238">DNA-binding</keyword>
<sequence length="537" mass="61071">MQSSFGHIAKRDGDNAKAKSPHFLKIILADTSRRNAWLWDFDCPESCKEEHEEEENSTCKYVDLRVPRKFISKYGGGLSNAAYLKLPHGAEWKVELTDGDGEGWFQNGWHEFANYHSLKQGHLLVLRYEGHSPFYVLIFDASATEIDYSFDDKLHVPKMEDIESDDNSVEILDGLRPSQKTRKKSAEVTKATGTILEKSKMNAGLPSKAEECSGTTRCLKLEVIEKMQPLSASVKDRALYRARVFESRNPFFTVVMQPSYFQDGRLNISCNFANKYLRKTNNDIILWVSDEGNWSIRVRFRESRTGTRAEFCRGWKAFTEDNNLKVGDVCVFELINSIEVAFKVAIFQAGKDIDCPVLNVSTHVGGGNRGPKSDCSLDDYPSKEGGRGRSTSQRCLKVKAFQKKKELNIKGRARTIERARAFKSQNPFFMVTMRPSYLCGKGHMHVPRGFMNYLPKEGFIKEYAKGIARIVMLQVADRLWPVKLTSYLCAGAAYQFSSGWSAFVRENTLQVGDVCVFELVMMRDDVVFKVHIFKCPE</sequence>
<evidence type="ECO:0000259" key="7">
    <source>
        <dbReference type="PROSITE" id="PS50863"/>
    </source>
</evidence>
<feature type="domain" description="TF-B3" evidence="7">
    <location>
        <begin position="49"/>
        <end position="142"/>
    </location>
</feature>
<keyword evidence="4" id="KW-0804">Transcription</keyword>
<dbReference type="Gene3D" id="2.40.330.10">
    <property type="entry name" value="DNA-binding pseudobarrel domain"/>
    <property type="match status" value="3"/>
</dbReference>
<proteinExistence type="predicted"/>
<dbReference type="PANTHER" id="PTHR31391">
    <property type="entry name" value="B3 DOMAIN-CONTAINING PROTEIN OS11G0197600-RELATED"/>
    <property type="match status" value="1"/>
</dbReference>
<dbReference type="PROSITE" id="PS50863">
    <property type="entry name" value="B3"/>
    <property type="match status" value="3"/>
</dbReference>
<feature type="domain" description="TF-B3" evidence="7">
    <location>
        <begin position="251"/>
        <end position="350"/>
    </location>
</feature>
<dbReference type="AlphaFoldDB" id="A0A8J4W2M6"/>
<evidence type="ECO:0000256" key="6">
    <source>
        <dbReference type="SAM" id="MobiDB-lite"/>
    </source>
</evidence>
<feature type="domain" description="TF-B3" evidence="7">
    <location>
        <begin position="429"/>
        <end position="536"/>
    </location>
</feature>
<keyword evidence="5" id="KW-0539">Nucleus</keyword>
<dbReference type="GO" id="GO:0005634">
    <property type="term" value="C:nucleus"/>
    <property type="evidence" value="ECO:0007669"/>
    <property type="project" value="UniProtKB-SubCell"/>
</dbReference>
<protein>
    <recommendedName>
        <fullName evidence="7">TF-B3 domain-containing protein</fullName>
    </recommendedName>
</protein>
<evidence type="ECO:0000256" key="3">
    <source>
        <dbReference type="ARBA" id="ARBA00023125"/>
    </source>
</evidence>
<feature type="region of interest" description="Disordered" evidence="6">
    <location>
        <begin position="368"/>
        <end position="391"/>
    </location>
</feature>
<dbReference type="SMART" id="SM01019">
    <property type="entry name" value="B3"/>
    <property type="match status" value="3"/>
</dbReference>
<dbReference type="InterPro" id="IPR044837">
    <property type="entry name" value="REM16-like"/>
</dbReference>
<name>A0A8J4W2M6_9ROSI</name>
<keyword evidence="9" id="KW-1185">Reference proteome</keyword>
<evidence type="ECO:0000256" key="1">
    <source>
        <dbReference type="ARBA" id="ARBA00004123"/>
    </source>
</evidence>
<dbReference type="PANTHER" id="PTHR31391:SF4">
    <property type="entry name" value="B3 DOMAIN-CONTAINING PROTEIN OS03G0184500"/>
    <property type="match status" value="1"/>
</dbReference>
<dbReference type="EMBL" id="JRKL02000321">
    <property type="protein sequence ID" value="KAF3972554.1"/>
    <property type="molecule type" value="Genomic_DNA"/>
</dbReference>
<accession>A0A8J4W2M6</accession>
<dbReference type="InterPro" id="IPR003340">
    <property type="entry name" value="B3_DNA-bd"/>
</dbReference>
<comment type="subcellular location">
    <subcellularLocation>
        <location evidence="1">Nucleus</location>
    </subcellularLocation>
</comment>
<organism evidence="8 9">
    <name type="scientific">Castanea mollissima</name>
    <name type="common">Chinese chestnut</name>
    <dbReference type="NCBI Taxonomy" id="60419"/>
    <lineage>
        <taxon>Eukaryota</taxon>
        <taxon>Viridiplantae</taxon>
        <taxon>Streptophyta</taxon>
        <taxon>Embryophyta</taxon>
        <taxon>Tracheophyta</taxon>
        <taxon>Spermatophyta</taxon>
        <taxon>Magnoliopsida</taxon>
        <taxon>eudicotyledons</taxon>
        <taxon>Gunneridae</taxon>
        <taxon>Pentapetalae</taxon>
        <taxon>rosids</taxon>
        <taxon>fabids</taxon>
        <taxon>Fagales</taxon>
        <taxon>Fagaceae</taxon>
        <taxon>Castanea</taxon>
    </lineage>
</organism>
<dbReference type="Proteomes" id="UP000737018">
    <property type="component" value="Unassembled WGS sequence"/>
</dbReference>
<dbReference type="OrthoDB" id="1688597at2759"/>